<dbReference type="Gramene" id="CDY12440">
    <property type="protein sequence ID" value="CDY12440"/>
    <property type="gene ID" value="GSBRNA2T00061710001"/>
</dbReference>
<dbReference type="PaxDb" id="3708-A0A078FDH8"/>
<evidence type="ECO:0000313" key="1">
    <source>
        <dbReference type="EMBL" id="CDY12440.1"/>
    </source>
</evidence>
<protein>
    <submittedName>
        <fullName evidence="1">BnaC08g09290D protein</fullName>
    </submittedName>
</protein>
<sequence length="68" mass="7759">MKEEIRGQEPINHILFTCPPTLQTWALSEIPSAPGLFPSNSLYENFDYLLWPTSLPKGLVLRTKTFPI</sequence>
<organism evidence="1 2">
    <name type="scientific">Brassica napus</name>
    <name type="common">Rape</name>
    <dbReference type="NCBI Taxonomy" id="3708"/>
    <lineage>
        <taxon>Eukaryota</taxon>
        <taxon>Viridiplantae</taxon>
        <taxon>Streptophyta</taxon>
        <taxon>Embryophyta</taxon>
        <taxon>Tracheophyta</taxon>
        <taxon>Spermatophyta</taxon>
        <taxon>Magnoliopsida</taxon>
        <taxon>eudicotyledons</taxon>
        <taxon>Gunneridae</taxon>
        <taxon>Pentapetalae</taxon>
        <taxon>rosids</taxon>
        <taxon>malvids</taxon>
        <taxon>Brassicales</taxon>
        <taxon>Brassicaceae</taxon>
        <taxon>Brassiceae</taxon>
        <taxon>Brassica</taxon>
    </lineage>
</organism>
<reference evidence="1 2" key="1">
    <citation type="journal article" date="2014" name="Science">
        <title>Plant genetics. Early allopolyploid evolution in the post-Neolithic Brassica napus oilseed genome.</title>
        <authorList>
            <person name="Chalhoub B."/>
            <person name="Denoeud F."/>
            <person name="Liu S."/>
            <person name="Parkin I.A."/>
            <person name="Tang H."/>
            <person name="Wang X."/>
            <person name="Chiquet J."/>
            <person name="Belcram H."/>
            <person name="Tong C."/>
            <person name="Samans B."/>
            <person name="Correa M."/>
            <person name="Da Silva C."/>
            <person name="Just J."/>
            <person name="Falentin C."/>
            <person name="Koh C.S."/>
            <person name="Le Clainche I."/>
            <person name="Bernard M."/>
            <person name="Bento P."/>
            <person name="Noel B."/>
            <person name="Labadie K."/>
            <person name="Alberti A."/>
            <person name="Charles M."/>
            <person name="Arnaud D."/>
            <person name="Guo H."/>
            <person name="Daviaud C."/>
            <person name="Alamery S."/>
            <person name="Jabbari K."/>
            <person name="Zhao M."/>
            <person name="Edger P.P."/>
            <person name="Chelaifa H."/>
            <person name="Tack D."/>
            <person name="Lassalle G."/>
            <person name="Mestiri I."/>
            <person name="Schnel N."/>
            <person name="Le Paslier M.C."/>
            <person name="Fan G."/>
            <person name="Renault V."/>
            <person name="Bayer P.E."/>
            <person name="Golicz A.A."/>
            <person name="Manoli S."/>
            <person name="Lee T.H."/>
            <person name="Thi V.H."/>
            <person name="Chalabi S."/>
            <person name="Hu Q."/>
            <person name="Fan C."/>
            <person name="Tollenaere R."/>
            <person name="Lu Y."/>
            <person name="Battail C."/>
            <person name="Shen J."/>
            <person name="Sidebottom C.H."/>
            <person name="Wang X."/>
            <person name="Canaguier A."/>
            <person name="Chauveau A."/>
            <person name="Berard A."/>
            <person name="Deniot G."/>
            <person name="Guan M."/>
            <person name="Liu Z."/>
            <person name="Sun F."/>
            <person name="Lim Y.P."/>
            <person name="Lyons E."/>
            <person name="Town C.D."/>
            <person name="Bancroft I."/>
            <person name="Wang X."/>
            <person name="Meng J."/>
            <person name="Ma J."/>
            <person name="Pires J.C."/>
            <person name="King G.J."/>
            <person name="Brunel D."/>
            <person name="Delourme R."/>
            <person name="Renard M."/>
            <person name="Aury J.M."/>
            <person name="Adams K.L."/>
            <person name="Batley J."/>
            <person name="Snowdon R.J."/>
            <person name="Tost J."/>
            <person name="Edwards D."/>
            <person name="Zhou Y."/>
            <person name="Hua W."/>
            <person name="Sharpe A.G."/>
            <person name="Paterson A.H."/>
            <person name="Guan C."/>
            <person name="Wincker P."/>
        </authorList>
    </citation>
    <scope>NUCLEOTIDE SEQUENCE [LARGE SCALE GENOMIC DNA]</scope>
    <source>
        <strain evidence="2">cv. Darmor-bzh</strain>
    </source>
</reference>
<dbReference type="AlphaFoldDB" id="A0A078FDH8"/>
<name>A0A078FDH8_BRANA</name>
<keyword evidence="2" id="KW-1185">Reference proteome</keyword>
<gene>
    <name evidence="1" type="primary">BnaC08g09290D</name>
    <name evidence="1" type="ORF">GSBRNA2T00061710001</name>
</gene>
<dbReference type="EMBL" id="LK032022">
    <property type="protein sequence ID" value="CDY12440.1"/>
    <property type="molecule type" value="Genomic_DNA"/>
</dbReference>
<evidence type="ECO:0000313" key="2">
    <source>
        <dbReference type="Proteomes" id="UP000028999"/>
    </source>
</evidence>
<dbReference type="Proteomes" id="UP000028999">
    <property type="component" value="Unassembled WGS sequence"/>
</dbReference>
<proteinExistence type="predicted"/>
<accession>A0A078FDH8</accession>